<dbReference type="AlphaFoldDB" id="A0A8X6WX77"/>
<keyword evidence="3" id="KW-1185">Reference proteome</keyword>
<gene>
    <name evidence="2" type="ORF">TNIN_64361</name>
</gene>
<comment type="caution">
    <text evidence="2">The sequence shown here is derived from an EMBL/GenBank/DDBJ whole genome shotgun (WGS) entry which is preliminary data.</text>
</comment>
<organism evidence="2 3">
    <name type="scientific">Trichonephila inaurata madagascariensis</name>
    <dbReference type="NCBI Taxonomy" id="2747483"/>
    <lineage>
        <taxon>Eukaryota</taxon>
        <taxon>Metazoa</taxon>
        <taxon>Ecdysozoa</taxon>
        <taxon>Arthropoda</taxon>
        <taxon>Chelicerata</taxon>
        <taxon>Arachnida</taxon>
        <taxon>Araneae</taxon>
        <taxon>Araneomorphae</taxon>
        <taxon>Entelegynae</taxon>
        <taxon>Araneoidea</taxon>
        <taxon>Nephilidae</taxon>
        <taxon>Trichonephila</taxon>
        <taxon>Trichonephila inaurata</taxon>
    </lineage>
</organism>
<reference evidence="2" key="1">
    <citation type="submission" date="2020-08" db="EMBL/GenBank/DDBJ databases">
        <title>Multicomponent nature underlies the extraordinary mechanical properties of spider dragline silk.</title>
        <authorList>
            <person name="Kono N."/>
            <person name="Nakamura H."/>
            <person name="Mori M."/>
            <person name="Yoshida Y."/>
            <person name="Ohtoshi R."/>
            <person name="Malay A.D."/>
            <person name="Moran D.A.P."/>
            <person name="Tomita M."/>
            <person name="Numata K."/>
            <person name="Arakawa K."/>
        </authorList>
    </citation>
    <scope>NUCLEOTIDE SEQUENCE</scope>
</reference>
<dbReference type="EMBL" id="BMAV01003435">
    <property type="protein sequence ID" value="GFY43029.1"/>
    <property type="molecule type" value="Genomic_DNA"/>
</dbReference>
<proteinExistence type="predicted"/>
<accession>A0A8X6WX77</accession>
<evidence type="ECO:0000313" key="2">
    <source>
        <dbReference type="EMBL" id="GFY43029.1"/>
    </source>
</evidence>
<sequence>MNPADLPSFSEAALPITLIVPVNFETDRLPDENGSPVRAGRVIYGQNETLHPASLSVTLNDPRPAFPLTIPDYPEPEEGHHSDASSNNSLVGL</sequence>
<feature type="compositionally biased region" description="Polar residues" evidence="1">
    <location>
        <begin position="84"/>
        <end position="93"/>
    </location>
</feature>
<evidence type="ECO:0000313" key="3">
    <source>
        <dbReference type="Proteomes" id="UP000886998"/>
    </source>
</evidence>
<dbReference type="OrthoDB" id="6460747at2759"/>
<dbReference type="Proteomes" id="UP000886998">
    <property type="component" value="Unassembled WGS sequence"/>
</dbReference>
<name>A0A8X6WX77_9ARAC</name>
<evidence type="ECO:0000256" key="1">
    <source>
        <dbReference type="SAM" id="MobiDB-lite"/>
    </source>
</evidence>
<feature type="region of interest" description="Disordered" evidence="1">
    <location>
        <begin position="66"/>
        <end position="93"/>
    </location>
</feature>
<protein>
    <submittedName>
        <fullName evidence="2">Uncharacterized protein</fullName>
    </submittedName>
</protein>